<dbReference type="GO" id="GO:0005524">
    <property type="term" value="F:ATP binding"/>
    <property type="evidence" value="ECO:0007669"/>
    <property type="project" value="UniProtKB-KW"/>
</dbReference>
<dbReference type="SUPFAM" id="SSF55681">
    <property type="entry name" value="Class II aaRS and biotin synthetases"/>
    <property type="match status" value="1"/>
</dbReference>
<evidence type="ECO:0000313" key="11">
    <source>
        <dbReference type="EMBL" id="KAL3407331.1"/>
    </source>
</evidence>
<dbReference type="InterPro" id="IPR002317">
    <property type="entry name" value="Ser-tRNA-ligase_type_1"/>
</dbReference>
<keyword evidence="6" id="KW-0030">Aminoacyl-tRNA synthetase</keyword>
<evidence type="ECO:0000256" key="3">
    <source>
        <dbReference type="ARBA" id="ARBA00022598"/>
    </source>
</evidence>
<dbReference type="AlphaFoldDB" id="A0ABD2XPC4"/>
<dbReference type="Pfam" id="PF00587">
    <property type="entry name" value="tRNA-synt_2b"/>
    <property type="match status" value="1"/>
</dbReference>
<gene>
    <name evidence="11" type="ORF">TKK_000594</name>
</gene>
<keyword evidence="3" id="KW-0436">Ligase</keyword>
<comment type="caution">
    <text evidence="11">The sequence shown here is derived from an EMBL/GenBank/DDBJ whole genome shotgun (WGS) entry which is preliminary data.</text>
</comment>
<reference evidence="11 12" key="1">
    <citation type="journal article" date="2024" name="bioRxiv">
        <title>A reference genome for Trichogramma kaykai: A tiny desert-dwelling parasitoid wasp with competing sex-ratio distorters.</title>
        <authorList>
            <person name="Culotta J."/>
            <person name="Lindsey A.R."/>
        </authorList>
    </citation>
    <scope>NUCLEOTIDE SEQUENCE [LARGE SCALE GENOMIC DNA]</scope>
    <source>
        <strain evidence="11 12">KSX58</strain>
    </source>
</reference>
<evidence type="ECO:0000256" key="4">
    <source>
        <dbReference type="ARBA" id="ARBA00022741"/>
    </source>
</evidence>
<comment type="similarity">
    <text evidence="1">Belongs to the class-II aminoacyl-tRNA synthetase family. Type-1 seryl-tRNA synthetase subfamily.</text>
</comment>
<keyword evidence="5" id="KW-0067">ATP-binding</keyword>
<dbReference type="InterPro" id="IPR002314">
    <property type="entry name" value="aa-tRNA-synt_IIb"/>
</dbReference>
<dbReference type="EMBL" id="JBJJXI010000011">
    <property type="protein sequence ID" value="KAL3407331.1"/>
    <property type="molecule type" value="Genomic_DNA"/>
</dbReference>
<dbReference type="InterPro" id="IPR045864">
    <property type="entry name" value="aa-tRNA-synth_II/BPL/LPL"/>
</dbReference>
<dbReference type="EC" id="6.1.1.11" evidence="2"/>
<evidence type="ECO:0000259" key="10">
    <source>
        <dbReference type="PROSITE" id="PS50862"/>
    </source>
</evidence>
<dbReference type="Proteomes" id="UP001627154">
    <property type="component" value="Unassembled WGS sequence"/>
</dbReference>
<keyword evidence="4" id="KW-0547">Nucleotide-binding</keyword>
<dbReference type="PROSITE" id="PS50862">
    <property type="entry name" value="AA_TRNA_LIGASE_II"/>
    <property type="match status" value="1"/>
</dbReference>
<dbReference type="PIRSF" id="PIRSF001529">
    <property type="entry name" value="Ser-tRNA-synth_IIa"/>
    <property type="match status" value="1"/>
</dbReference>
<evidence type="ECO:0000256" key="9">
    <source>
        <dbReference type="SAM" id="Coils"/>
    </source>
</evidence>
<dbReference type="InterPro" id="IPR010978">
    <property type="entry name" value="tRNA-bd_arm"/>
</dbReference>
<feature type="domain" description="Aminoacyl-transfer RNA synthetases class-II family profile" evidence="10">
    <location>
        <begin position="229"/>
        <end position="467"/>
    </location>
</feature>
<keyword evidence="9" id="KW-0175">Coiled coil</keyword>
<feature type="site" description="Important for serine binding" evidence="8">
    <location>
        <position position="445"/>
    </location>
</feature>
<sequence>MMAFTVVKNICSYEKYSNYAWKFFKPFLYLGRNKQAFSSALYVPGNKANKTFALVSPVLDYDNRFVDVQKLQEEFNKRNININAAELKKSWEYFQYISKKKESIESKRDELAQDLKALYALEKCSSIQNKIDAGKIQLDLMKEDLKVIKEVIWSLEESLIPKILKIPNVIDAKTPTDSTVLRTVGLKPEVPKTLRQNHLIIGDCLNLIDYKSTTQYYLKNEAALFELAVISAAGKIMNEANTIRISGPDFCRSVVVEGCGIDHQSSLRTFILEDSNDIKQEELINRLHLVGAGSLPALLAFHIKHIVKAKDLPLRLFSTGRSYTPNSDSSIDSGLFSTCQSTSLQAVTFVNLNDKSYDDEFENLVNLGASIYDQLGCHYRIVFKSAKELERAETKKVTFEMWSVHSNKYIEVGNVSAYGDYLNKRLIIGYQGKKGNCLSAVISGTLLSVPKVLGCLIEENPKKFIMPKKLITNHESECT</sequence>
<name>A0ABD2XPC4_9HYME</name>
<evidence type="ECO:0000256" key="1">
    <source>
        <dbReference type="ARBA" id="ARBA00010728"/>
    </source>
</evidence>
<dbReference type="GO" id="GO:0004828">
    <property type="term" value="F:serine-tRNA ligase activity"/>
    <property type="evidence" value="ECO:0007669"/>
    <property type="project" value="UniProtKB-EC"/>
</dbReference>
<accession>A0ABD2XPC4</accession>
<feature type="coiled-coil region" evidence="9">
    <location>
        <begin position="68"/>
        <end position="121"/>
    </location>
</feature>
<dbReference type="Gene3D" id="3.30.930.10">
    <property type="entry name" value="Bira Bifunctional Protein, Domain 2"/>
    <property type="match status" value="1"/>
</dbReference>
<dbReference type="PANTHER" id="PTHR11778">
    <property type="entry name" value="SERYL-TRNA SYNTHETASE"/>
    <property type="match status" value="1"/>
</dbReference>
<organism evidence="11 12">
    <name type="scientific">Trichogramma kaykai</name>
    <dbReference type="NCBI Taxonomy" id="54128"/>
    <lineage>
        <taxon>Eukaryota</taxon>
        <taxon>Metazoa</taxon>
        <taxon>Ecdysozoa</taxon>
        <taxon>Arthropoda</taxon>
        <taxon>Hexapoda</taxon>
        <taxon>Insecta</taxon>
        <taxon>Pterygota</taxon>
        <taxon>Neoptera</taxon>
        <taxon>Endopterygota</taxon>
        <taxon>Hymenoptera</taxon>
        <taxon>Apocrita</taxon>
        <taxon>Proctotrupomorpha</taxon>
        <taxon>Chalcidoidea</taxon>
        <taxon>Trichogrammatidae</taxon>
        <taxon>Trichogramma</taxon>
    </lineage>
</organism>
<dbReference type="SUPFAM" id="SSF46589">
    <property type="entry name" value="tRNA-binding arm"/>
    <property type="match status" value="1"/>
</dbReference>
<evidence type="ECO:0000256" key="6">
    <source>
        <dbReference type="ARBA" id="ARBA00023146"/>
    </source>
</evidence>
<evidence type="ECO:0000256" key="8">
    <source>
        <dbReference type="PIRSR" id="PIRSR001529-1"/>
    </source>
</evidence>
<evidence type="ECO:0000313" key="12">
    <source>
        <dbReference type="Proteomes" id="UP001627154"/>
    </source>
</evidence>
<evidence type="ECO:0000256" key="2">
    <source>
        <dbReference type="ARBA" id="ARBA00012840"/>
    </source>
</evidence>
<protein>
    <recommendedName>
        <fullName evidence="2">serine--tRNA ligase</fullName>
        <ecNumber evidence="2">6.1.1.11</ecNumber>
    </recommendedName>
    <alternativeName>
        <fullName evidence="7">Seryl-tRNA synthetase</fullName>
    </alternativeName>
</protein>
<proteinExistence type="inferred from homology"/>
<evidence type="ECO:0000256" key="5">
    <source>
        <dbReference type="ARBA" id="ARBA00022840"/>
    </source>
</evidence>
<keyword evidence="12" id="KW-1185">Reference proteome</keyword>
<evidence type="ECO:0000256" key="7">
    <source>
        <dbReference type="ARBA" id="ARBA00031113"/>
    </source>
</evidence>
<dbReference type="InterPro" id="IPR006195">
    <property type="entry name" value="aa-tRNA-synth_II"/>
</dbReference>